<protein>
    <submittedName>
        <fullName evidence="1">Uncharacterized protein</fullName>
    </submittedName>
</protein>
<evidence type="ECO:0000313" key="1">
    <source>
        <dbReference type="EnsemblMetazoa" id="OVOC519.1"/>
    </source>
</evidence>
<dbReference type="Proteomes" id="UP000024404">
    <property type="component" value="Unassembled WGS sequence"/>
</dbReference>
<evidence type="ECO:0000313" key="2">
    <source>
        <dbReference type="Proteomes" id="UP000024404"/>
    </source>
</evidence>
<dbReference type="GO" id="GO:0016791">
    <property type="term" value="F:phosphatase activity"/>
    <property type="evidence" value="ECO:0007669"/>
    <property type="project" value="UniProtKB-ARBA"/>
</dbReference>
<proteinExistence type="predicted"/>
<organism evidence="1 2">
    <name type="scientific">Onchocerca volvulus</name>
    <dbReference type="NCBI Taxonomy" id="6282"/>
    <lineage>
        <taxon>Eukaryota</taxon>
        <taxon>Metazoa</taxon>
        <taxon>Ecdysozoa</taxon>
        <taxon>Nematoda</taxon>
        <taxon>Chromadorea</taxon>
        <taxon>Rhabditida</taxon>
        <taxon>Spirurina</taxon>
        <taxon>Spiruromorpha</taxon>
        <taxon>Filarioidea</taxon>
        <taxon>Onchocercidae</taxon>
        <taxon>Onchocerca</taxon>
    </lineage>
</organism>
<dbReference type="EnsemblMetazoa" id="OVOC519.1">
    <property type="protein sequence ID" value="OVOC519.1"/>
    <property type="gene ID" value="WBGene00237328"/>
</dbReference>
<dbReference type="SUPFAM" id="SSF53254">
    <property type="entry name" value="Phosphoglycerate mutase-like"/>
    <property type="match status" value="1"/>
</dbReference>
<name>A0A8R1XYA8_ONCVO</name>
<sequence length="116" mass="13054">MFLGQQRSLNMKHIPNAFSGMIEQPLIAISSGVKYSEVAGRIFSSCRNLPTRWSNTKGFHNDSSVAQIGKFTARTVAREITENYWIDSVYSSPALRCIQTIINSPKFFLPPTKIKN</sequence>
<dbReference type="Gene3D" id="3.40.50.1240">
    <property type="entry name" value="Phosphoglycerate mutase-like"/>
    <property type="match status" value="1"/>
</dbReference>
<dbReference type="AlphaFoldDB" id="A0A8R1XYA8"/>
<keyword evidence="2" id="KW-1185">Reference proteome</keyword>
<dbReference type="EMBL" id="CMVM020000020">
    <property type="status" value="NOT_ANNOTATED_CDS"/>
    <property type="molecule type" value="Genomic_DNA"/>
</dbReference>
<accession>A0A8R1XYA8</accession>
<reference evidence="2" key="1">
    <citation type="submission" date="2013-10" db="EMBL/GenBank/DDBJ databases">
        <title>Genome sequencing of Onchocerca volvulus.</title>
        <authorList>
            <person name="Cotton J."/>
            <person name="Tsai J."/>
            <person name="Stanley E."/>
            <person name="Tracey A."/>
            <person name="Holroyd N."/>
            <person name="Lustigman S."/>
            <person name="Berriman M."/>
        </authorList>
    </citation>
    <scope>NUCLEOTIDE SEQUENCE</scope>
</reference>
<dbReference type="InterPro" id="IPR029033">
    <property type="entry name" value="His_PPase_superfam"/>
</dbReference>
<reference evidence="1" key="2">
    <citation type="submission" date="2022-06" db="UniProtKB">
        <authorList>
            <consortium name="EnsemblMetazoa"/>
        </authorList>
    </citation>
    <scope>IDENTIFICATION</scope>
</reference>